<dbReference type="NCBIfam" id="TIGR04183">
    <property type="entry name" value="Por_Secre_tail"/>
    <property type="match status" value="1"/>
</dbReference>
<dbReference type="InterPro" id="IPR015943">
    <property type="entry name" value="WD40/YVTN_repeat-like_dom_sf"/>
</dbReference>
<dbReference type="AlphaFoldDB" id="A0A3D9CK37"/>
<feature type="domain" description="Secretion system C-terminal sorting" evidence="3">
    <location>
        <begin position="381"/>
        <end position="454"/>
    </location>
</feature>
<protein>
    <submittedName>
        <fullName evidence="4">T9SS C-terminal target domain-containing protein</fullName>
    </submittedName>
</protein>
<dbReference type="PANTHER" id="PTHR42754">
    <property type="entry name" value="ENDOGLUCANASE"/>
    <property type="match status" value="1"/>
</dbReference>
<dbReference type="Proteomes" id="UP000256326">
    <property type="component" value="Unassembled WGS sequence"/>
</dbReference>
<organism evidence="4 5">
    <name type="scientific">Epilithonimonas hispanica</name>
    <dbReference type="NCBI Taxonomy" id="358687"/>
    <lineage>
        <taxon>Bacteria</taxon>
        <taxon>Pseudomonadati</taxon>
        <taxon>Bacteroidota</taxon>
        <taxon>Flavobacteriia</taxon>
        <taxon>Flavobacteriales</taxon>
        <taxon>Weeksellaceae</taxon>
        <taxon>Chryseobacterium group</taxon>
        <taxon>Epilithonimonas</taxon>
    </lineage>
</organism>
<dbReference type="InterPro" id="IPR011047">
    <property type="entry name" value="Quinoprotein_ADH-like_sf"/>
</dbReference>
<accession>A0A3D9CK37</accession>
<sequence length="456" mass="50459">MSSISTQDGGFAILGTSFSNISGDKKENNLGGSDLWLICLSENGEELWQKTLGTKSNDEASAIVQSTDLGFFVAGNINDNRKLFGSKDVFVSKLDKDGKLKQTTILGGTALDEVTDMIPTPDGGAVLLAYSTSGKTDNLNNTDNSTTQNTHSNTQNENTTPEITSTVKIFIGKSEENFGSGDYWIIKLDKNVNVEWQKTYGGSGDDRPKTIANTQNGFIVVGESRSQSSGNKKENIKEGTDLWVINLDKSGNEIWQKSYNFGNRDVAMSLDVIKKTNKDNFSENRGFLLGGYTQAEEKIKSDDEKFWMLYIDTNGKEEWRKYVEGKSKKNEERLVSAKLQSDGSYLLAGTSADQLGEENWKILKLGDKQLDDLVENKDIRIYPNPVEDYAYVEIGFELQNGEEAEIRLHDMSGKQVQVIKTKQAVTKINTSSLPQGVYIVTANTSNKSVNTKIVKK</sequence>
<proteinExistence type="predicted"/>
<evidence type="ECO:0000313" key="5">
    <source>
        <dbReference type="Proteomes" id="UP000256326"/>
    </source>
</evidence>
<comment type="caution">
    <text evidence="4">The sequence shown here is derived from an EMBL/GenBank/DDBJ whole genome shotgun (WGS) entry which is preliminary data.</text>
</comment>
<feature type="region of interest" description="Disordered" evidence="2">
    <location>
        <begin position="137"/>
        <end position="161"/>
    </location>
</feature>
<evidence type="ECO:0000313" key="4">
    <source>
        <dbReference type="EMBL" id="REC66019.1"/>
    </source>
</evidence>
<dbReference type="InterPro" id="IPR026444">
    <property type="entry name" value="Secre_tail"/>
</dbReference>
<name>A0A3D9CK37_9FLAO</name>
<reference evidence="4 5" key="1">
    <citation type="journal article" date="2006" name="Int. J. Syst. Evol. Microbiol.">
        <title>Chryseobacterium hispanicum sp. nov., isolated from the drinking water distribution system of Sevilla, Spain.</title>
        <authorList>
            <person name="Gallego V."/>
            <person name="Garcia M.T."/>
            <person name="Ventosa A."/>
        </authorList>
    </citation>
    <scope>NUCLEOTIDE SEQUENCE [LARGE SCALE GENOMIC DNA]</scope>
    <source>
        <strain evidence="4 5">KCTC 22104</strain>
    </source>
</reference>
<evidence type="ECO:0000256" key="2">
    <source>
        <dbReference type="SAM" id="MobiDB-lite"/>
    </source>
</evidence>
<gene>
    <name evidence="4" type="ORF">DRF58_17275</name>
</gene>
<dbReference type="EMBL" id="QNUG01000071">
    <property type="protein sequence ID" value="REC66019.1"/>
    <property type="molecule type" value="Genomic_DNA"/>
</dbReference>
<dbReference type="SUPFAM" id="SSF50998">
    <property type="entry name" value="Quinoprotein alcohol dehydrogenase-like"/>
    <property type="match status" value="1"/>
</dbReference>
<dbReference type="RefSeq" id="WP_116037152.1">
    <property type="nucleotide sequence ID" value="NZ_JBHLVV010000039.1"/>
</dbReference>
<evidence type="ECO:0000259" key="3">
    <source>
        <dbReference type="Pfam" id="PF18962"/>
    </source>
</evidence>
<evidence type="ECO:0000256" key="1">
    <source>
        <dbReference type="ARBA" id="ARBA00022729"/>
    </source>
</evidence>
<dbReference type="OrthoDB" id="9811934at2"/>
<dbReference type="Gene3D" id="2.130.10.10">
    <property type="entry name" value="YVTN repeat-like/Quinoprotein amine dehydrogenase"/>
    <property type="match status" value="1"/>
</dbReference>
<keyword evidence="1" id="KW-0732">Signal</keyword>
<dbReference type="PANTHER" id="PTHR42754:SF1">
    <property type="entry name" value="LIPOPROTEIN"/>
    <property type="match status" value="1"/>
</dbReference>
<feature type="compositionally biased region" description="Low complexity" evidence="2">
    <location>
        <begin position="137"/>
        <end position="160"/>
    </location>
</feature>
<keyword evidence="5" id="KW-1185">Reference proteome</keyword>
<dbReference type="Pfam" id="PF18962">
    <property type="entry name" value="Por_Secre_tail"/>
    <property type="match status" value="1"/>
</dbReference>